<sequence>MDLTDWVVLLAIALMAIAFFCKRTGRRATTAERARHARGTRMLIQAAIALWSALFMLERTLVSPGSLPIGHLNPHAALAVVLALAVAGCLWSIRGRSLLKPRRIFAC</sequence>
<feature type="transmembrane region" description="Helical" evidence="1">
    <location>
        <begin position="74"/>
        <end position="93"/>
    </location>
</feature>
<dbReference type="OrthoDB" id="9107680at2"/>
<keyword evidence="1" id="KW-1133">Transmembrane helix</keyword>
<dbReference type="KEGG" id="ppai:E1956_09065"/>
<gene>
    <name evidence="2" type="ORF">E1956_09065</name>
</gene>
<keyword evidence="1" id="KW-0812">Transmembrane</keyword>
<evidence type="ECO:0000313" key="2">
    <source>
        <dbReference type="EMBL" id="QBQ97308.1"/>
    </source>
</evidence>
<feature type="transmembrane region" description="Helical" evidence="1">
    <location>
        <begin position="42"/>
        <end position="62"/>
    </location>
</feature>
<evidence type="ECO:0000313" key="3">
    <source>
        <dbReference type="Proteomes" id="UP000295727"/>
    </source>
</evidence>
<keyword evidence="1" id="KW-0472">Membrane</keyword>
<evidence type="ECO:0000256" key="1">
    <source>
        <dbReference type="SAM" id="Phobius"/>
    </source>
</evidence>
<reference evidence="2 3" key="1">
    <citation type="submission" date="2019-03" db="EMBL/GenBank/DDBJ databases">
        <title>Paraburkholderia sp. 7MH5, isolated from subtropical forest soil.</title>
        <authorList>
            <person name="Gao Z.-H."/>
            <person name="Qiu L.-H."/>
        </authorList>
    </citation>
    <scope>NUCLEOTIDE SEQUENCE [LARGE SCALE GENOMIC DNA]</scope>
    <source>
        <strain evidence="2 3">7MH5</strain>
    </source>
</reference>
<accession>A0A4P7CNF6</accession>
<dbReference type="EMBL" id="CP038148">
    <property type="protein sequence ID" value="QBQ97308.1"/>
    <property type="molecule type" value="Genomic_DNA"/>
</dbReference>
<name>A0A4P7CNF6_9BURK</name>
<feature type="transmembrane region" description="Helical" evidence="1">
    <location>
        <begin position="6"/>
        <end position="21"/>
    </location>
</feature>
<keyword evidence="3" id="KW-1185">Reference proteome</keyword>
<dbReference type="Proteomes" id="UP000295727">
    <property type="component" value="Chromosome 1"/>
</dbReference>
<protein>
    <submittedName>
        <fullName evidence="2">Uncharacterized protein</fullName>
    </submittedName>
</protein>
<proteinExistence type="predicted"/>
<dbReference type="RefSeq" id="WP_134748292.1">
    <property type="nucleotide sequence ID" value="NZ_CP038148.1"/>
</dbReference>
<dbReference type="AlphaFoldDB" id="A0A4P7CNF6"/>
<organism evidence="2 3">
    <name type="scientific">Paraburkholderia pallida</name>
    <dbReference type="NCBI Taxonomy" id="2547399"/>
    <lineage>
        <taxon>Bacteria</taxon>
        <taxon>Pseudomonadati</taxon>
        <taxon>Pseudomonadota</taxon>
        <taxon>Betaproteobacteria</taxon>
        <taxon>Burkholderiales</taxon>
        <taxon>Burkholderiaceae</taxon>
        <taxon>Paraburkholderia</taxon>
    </lineage>
</organism>